<gene>
    <name evidence="2" type="ORF">Psch_00694</name>
</gene>
<protein>
    <submittedName>
        <fullName evidence="2">Peptidase family S41</fullName>
    </submittedName>
</protein>
<reference evidence="2 3" key="1">
    <citation type="journal article" date="2018" name="Environ. Microbiol.">
        <title>Novel energy conservation strategies and behaviour of Pelotomaculum schinkii driving syntrophic propionate catabolism.</title>
        <authorList>
            <person name="Hidalgo-Ahumada C.A.P."/>
            <person name="Nobu M.K."/>
            <person name="Narihiro T."/>
            <person name="Tamaki H."/>
            <person name="Liu W.T."/>
            <person name="Kamagata Y."/>
            <person name="Stams A.J.M."/>
            <person name="Imachi H."/>
            <person name="Sousa D.Z."/>
        </authorList>
    </citation>
    <scope>NUCLEOTIDE SEQUENCE [LARGE SCALE GENOMIC DNA]</scope>
    <source>
        <strain evidence="2 3">HH</strain>
    </source>
</reference>
<keyword evidence="1" id="KW-0812">Transmembrane</keyword>
<keyword evidence="1" id="KW-1133">Transmembrane helix</keyword>
<dbReference type="SUPFAM" id="SSF52096">
    <property type="entry name" value="ClpP/crotonase"/>
    <property type="match status" value="1"/>
</dbReference>
<dbReference type="Gene3D" id="3.90.226.10">
    <property type="entry name" value="2-enoyl-CoA Hydratase, Chain A, domain 1"/>
    <property type="match status" value="1"/>
</dbReference>
<keyword evidence="3" id="KW-1185">Reference proteome</keyword>
<evidence type="ECO:0000256" key="1">
    <source>
        <dbReference type="SAM" id="Phobius"/>
    </source>
</evidence>
<dbReference type="InterPro" id="IPR029045">
    <property type="entry name" value="ClpP/crotonase-like_dom_sf"/>
</dbReference>
<dbReference type="Proteomes" id="UP000298324">
    <property type="component" value="Unassembled WGS sequence"/>
</dbReference>
<dbReference type="EMBL" id="QFGA01000001">
    <property type="protein sequence ID" value="TEB07151.1"/>
    <property type="molecule type" value="Genomic_DNA"/>
</dbReference>
<accession>A0A4Y7REF3</accession>
<feature type="transmembrane region" description="Helical" evidence="1">
    <location>
        <begin position="12"/>
        <end position="31"/>
    </location>
</feature>
<dbReference type="AlphaFoldDB" id="A0A4Y7REF3"/>
<name>A0A4Y7REF3_9FIRM</name>
<keyword evidence="1" id="KW-0472">Membrane</keyword>
<organism evidence="2 3">
    <name type="scientific">Pelotomaculum schinkii</name>
    <dbReference type="NCBI Taxonomy" id="78350"/>
    <lineage>
        <taxon>Bacteria</taxon>
        <taxon>Bacillati</taxon>
        <taxon>Bacillota</taxon>
        <taxon>Clostridia</taxon>
        <taxon>Eubacteriales</taxon>
        <taxon>Desulfotomaculaceae</taxon>
        <taxon>Pelotomaculum</taxon>
    </lineage>
</organism>
<evidence type="ECO:0000313" key="3">
    <source>
        <dbReference type="Proteomes" id="UP000298324"/>
    </source>
</evidence>
<dbReference type="RefSeq" id="WP_190239128.1">
    <property type="nucleotide sequence ID" value="NZ_QFGA01000001.1"/>
</dbReference>
<evidence type="ECO:0000313" key="2">
    <source>
        <dbReference type="EMBL" id="TEB07151.1"/>
    </source>
</evidence>
<sequence>MNHSNCGKNCRLASVPFVLVFLLIFTLMISLTGCGSVPSTKPYLAKDRETRWVNDITYLEKTLPKVHKNLYFHLSEQEFHQQLEELKKKVPAYSDEQIEIALSVILAGIGDTHTGSSIGSEYRYPLELHWFAEGIYITGSSKEYQELLNARIITLNGQKIEEAANTLRPLLAGANESWFKTQIVYYLPMPGVLKYYGLSKADEIELGVELKNGQRQTVKLKPVSYKDYMAAEQPEVSVPLYRSHPDENYWYEYLKDEKVIYLNYSRCGQMREKPFEIFDKEFWNFVQSHEVNKLVIDIRENRGGISTILDPLIREVKNSSFNKHGKLYVIIGKDTFSSAILNAISLKKDTKAYLVGEATGGEPNHYGEVKQFKLPNSEKPVRYSTKYFHWLDQDVNTLEPDKVIEETFAAYLEGTDPVLEWIVKQN</sequence>
<proteinExistence type="predicted"/>
<comment type="caution">
    <text evidence="2">The sequence shown here is derived from an EMBL/GenBank/DDBJ whole genome shotgun (WGS) entry which is preliminary data.</text>
</comment>